<protein>
    <submittedName>
        <fullName evidence="1">Wsv270-like protein</fullName>
    </submittedName>
</protein>
<name>A0A9C7C642_9VIRU</name>
<reference evidence="1" key="1">
    <citation type="submission" date="2022-10" db="EMBL/GenBank/DDBJ databases">
        <title>Genome sequences of endogenous nimaviruses in decapod crustaceans.</title>
        <authorList>
            <person name="Kawato S."/>
            <person name="Nozaki R."/>
            <person name="Kondo H."/>
            <person name="Hirono I."/>
        </authorList>
    </citation>
    <scope>NUCLEOTIDE SEQUENCE</scope>
    <source>
        <strain evidence="1">Okinawa2016</strain>
    </source>
</reference>
<organism evidence="1">
    <name type="scientific">Melicertus latisulcatus pemonivirus</name>
    <dbReference type="NCBI Taxonomy" id="2984278"/>
    <lineage>
        <taxon>Viruses</taxon>
        <taxon>Viruses incertae sedis</taxon>
        <taxon>Naldaviricetes</taxon>
        <taxon>Nimaviridae</taxon>
    </lineage>
</organism>
<sequence>MHRIFVAIDCEEPVPVTGRDKDTDDWQIDIAWGCLIDNLESLSTYNDIVILGCTSGDIAMNRPKLDCLSAIARHTLDLPVIDTLVVSTRTGRFLGRHMYRQPIDRIGDVLICSDRLSTRGLFIRGPAGETSTWLDSAAVNSAGLLAGNVWIGQICSNENQKCQRKKGITALSLSLPSS</sequence>
<accession>A0A9C7C642</accession>
<evidence type="ECO:0000313" key="1">
    <source>
        <dbReference type="EMBL" id="BDT62449.1"/>
    </source>
</evidence>
<dbReference type="EMBL" id="LC738875">
    <property type="protein sequence ID" value="BDT62449.1"/>
    <property type="molecule type" value="Genomic_DNA"/>
</dbReference>
<proteinExistence type="predicted"/>